<protein>
    <submittedName>
        <fullName evidence="3">Uncharacterized protein</fullName>
    </submittedName>
</protein>
<feature type="chain" id="PRO_5020721708" evidence="2">
    <location>
        <begin position="21"/>
        <end position="180"/>
    </location>
</feature>
<name>A0A4U0XKE7_9PEZI</name>
<dbReference type="Proteomes" id="UP000308768">
    <property type="component" value="Unassembled WGS sequence"/>
</dbReference>
<keyword evidence="4" id="KW-1185">Reference proteome</keyword>
<dbReference type="EMBL" id="NAJN01000176">
    <property type="protein sequence ID" value="TKA77714.1"/>
    <property type="molecule type" value="Genomic_DNA"/>
</dbReference>
<comment type="caution">
    <text evidence="3">The sequence shown here is derived from an EMBL/GenBank/DDBJ whole genome shotgun (WGS) entry which is preliminary data.</text>
</comment>
<accession>A0A4U0XKE7</accession>
<evidence type="ECO:0000256" key="2">
    <source>
        <dbReference type="SAM" id="SignalP"/>
    </source>
</evidence>
<reference evidence="3 4" key="1">
    <citation type="submission" date="2017-03" db="EMBL/GenBank/DDBJ databases">
        <title>Genomes of endolithic fungi from Antarctica.</title>
        <authorList>
            <person name="Coleine C."/>
            <person name="Masonjones S."/>
            <person name="Stajich J.E."/>
        </authorList>
    </citation>
    <scope>NUCLEOTIDE SEQUENCE [LARGE SCALE GENOMIC DNA]</scope>
    <source>
        <strain evidence="3 4">CCFEE 5187</strain>
    </source>
</reference>
<feature type="compositionally biased region" description="Basic and acidic residues" evidence="1">
    <location>
        <begin position="132"/>
        <end position="145"/>
    </location>
</feature>
<sequence length="180" mass="19523">MVQIAAIFAAVVPLFSLASGREHLTANFAGYAEVNCGGVAKPQMVHMKLNKCYDMNDFASYRTYTEGHKHHNKPVIGEKNCTLTAFALKHCEGDHTVQDEIKTAVGTCWNALGGKQALSARFTCISPPSAKDLKKEADAKKKEAESDSDSDSDDDYNHFVDAIAKGVAARLVNRTVSDAE</sequence>
<proteinExistence type="predicted"/>
<evidence type="ECO:0000256" key="1">
    <source>
        <dbReference type="SAM" id="MobiDB-lite"/>
    </source>
</evidence>
<dbReference type="AlphaFoldDB" id="A0A4U0XKE7"/>
<organism evidence="3 4">
    <name type="scientific">Cryomyces minteri</name>
    <dbReference type="NCBI Taxonomy" id="331657"/>
    <lineage>
        <taxon>Eukaryota</taxon>
        <taxon>Fungi</taxon>
        <taxon>Dikarya</taxon>
        <taxon>Ascomycota</taxon>
        <taxon>Pezizomycotina</taxon>
        <taxon>Dothideomycetes</taxon>
        <taxon>Dothideomycetes incertae sedis</taxon>
        <taxon>Cryomyces</taxon>
    </lineage>
</organism>
<feature type="region of interest" description="Disordered" evidence="1">
    <location>
        <begin position="132"/>
        <end position="155"/>
    </location>
</feature>
<gene>
    <name evidence="3" type="ORF">B0A49_02246</name>
</gene>
<keyword evidence="2" id="KW-0732">Signal</keyword>
<evidence type="ECO:0000313" key="4">
    <source>
        <dbReference type="Proteomes" id="UP000308768"/>
    </source>
</evidence>
<feature type="signal peptide" evidence="2">
    <location>
        <begin position="1"/>
        <end position="20"/>
    </location>
</feature>
<evidence type="ECO:0000313" key="3">
    <source>
        <dbReference type="EMBL" id="TKA77714.1"/>
    </source>
</evidence>